<accession>A0A6C0I0I5</accession>
<keyword evidence="1" id="KW-1133">Transmembrane helix</keyword>
<proteinExistence type="predicted"/>
<dbReference type="EMBL" id="MN740050">
    <property type="protein sequence ID" value="QHT85897.1"/>
    <property type="molecule type" value="Genomic_DNA"/>
</dbReference>
<keyword evidence="1" id="KW-0812">Transmembrane</keyword>
<keyword evidence="1" id="KW-0472">Membrane</keyword>
<reference evidence="2" key="1">
    <citation type="journal article" date="2020" name="Nature">
        <title>Giant virus diversity and host interactions through global metagenomics.</title>
        <authorList>
            <person name="Schulz F."/>
            <person name="Roux S."/>
            <person name="Paez-Espino D."/>
            <person name="Jungbluth S."/>
            <person name="Walsh D.A."/>
            <person name="Denef V.J."/>
            <person name="McMahon K.D."/>
            <person name="Konstantinidis K.T."/>
            <person name="Eloe-Fadrosh E.A."/>
            <person name="Kyrpides N.C."/>
            <person name="Woyke T."/>
        </authorList>
    </citation>
    <scope>NUCLEOTIDE SEQUENCE</scope>
    <source>
        <strain evidence="2">GVMAG-M-3300023184-182</strain>
    </source>
</reference>
<evidence type="ECO:0000256" key="1">
    <source>
        <dbReference type="SAM" id="Phobius"/>
    </source>
</evidence>
<organism evidence="2">
    <name type="scientific">viral metagenome</name>
    <dbReference type="NCBI Taxonomy" id="1070528"/>
    <lineage>
        <taxon>unclassified sequences</taxon>
        <taxon>metagenomes</taxon>
        <taxon>organismal metagenomes</taxon>
    </lineage>
</organism>
<dbReference type="AlphaFoldDB" id="A0A6C0I0I5"/>
<evidence type="ECO:0000313" key="2">
    <source>
        <dbReference type="EMBL" id="QHT85897.1"/>
    </source>
</evidence>
<sequence>MKQKGGNNSSKIFIQLSIFLVFSMLLLLLFWFITAINSVNLFTMKPLIDLNKMEAKK</sequence>
<name>A0A6C0I0I5_9ZZZZ</name>
<protein>
    <submittedName>
        <fullName evidence="2">Uncharacterized protein</fullName>
    </submittedName>
</protein>
<feature type="transmembrane region" description="Helical" evidence="1">
    <location>
        <begin position="12"/>
        <end position="36"/>
    </location>
</feature>